<protein>
    <submittedName>
        <fullName evidence="1">Uncharacterized protein</fullName>
    </submittedName>
</protein>
<dbReference type="KEGG" id="them:FPV09_05120"/>
<dbReference type="GeneID" id="41609213"/>
<accession>A0A5C0SLC6</accession>
<dbReference type="AlphaFoldDB" id="A0A5C0SLC6"/>
<dbReference type="EMBL" id="CP041932">
    <property type="protein sequence ID" value="QEK14587.1"/>
    <property type="molecule type" value="Genomic_DNA"/>
</dbReference>
<proteinExistence type="predicted"/>
<name>A0A5C0SLC6_9EURY</name>
<keyword evidence="2" id="KW-1185">Reference proteome</keyword>
<sequence>MSQAEAEFWSWVASEKAKLDEVLRDRDEPPTLLEWLERGIQVARETAFSLSIRQENGAEYWTGYADALETLLRKLQRREVRV</sequence>
<organism evidence="1 2">
    <name type="scientific">Thermococcus aciditolerans</name>
    <dbReference type="NCBI Taxonomy" id="2598455"/>
    <lineage>
        <taxon>Archaea</taxon>
        <taxon>Methanobacteriati</taxon>
        <taxon>Methanobacteriota</taxon>
        <taxon>Thermococci</taxon>
        <taxon>Thermococcales</taxon>
        <taxon>Thermococcaceae</taxon>
        <taxon>Thermococcus</taxon>
    </lineage>
</organism>
<reference evidence="1 2" key="1">
    <citation type="submission" date="2019-07" db="EMBL/GenBank/DDBJ databases">
        <title>Complete genome of Thermococcus acidophilus.</title>
        <authorList>
            <person name="Li X."/>
        </authorList>
    </citation>
    <scope>NUCLEOTIDE SEQUENCE [LARGE SCALE GENOMIC DNA]</scope>
    <source>
        <strain evidence="1 2">SY113</strain>
    </source>
</reference>
<dbReference type="Proteomes" id="UP000322631">
    <property type="component" value="Chromosome"/>
</dbReference>
<gene>
    <name evidence="1" type="ORF">FPV09_05120</name>
</gene>
<dbReference type="RefSeq" id="WP_148882619.1">
    <property type="nucleotide sequence ID" value="NZ_CP041932.1"/>
</dbReference>
<evidence type="ECO:0000313" key="1">
    <source>
        <dbReference type="EMBL" id="QEK14587.1"/>
    </source>
</evidence>
<evidence type="ECO:0000313" key="2">
    <source>
        <dbReference type="Proteomes" id="UP000322631"/>
    </source>
</evidence>